<reference evidence="2" key="1">
    <citation type="submission" date="2020-05" db="EMBL/GenBank/DDBJ databases">
        <authorList>
            <person name="Chiriac C."/>
            <person name="Salcher M."/>
            <person name="Ghai R."/>
            <person name="Kavagutti S V."/>
        </authorList>
    </citation>
    <scope>NUCLEOTIDE SEQUENCE</scope>
</reference>
<protein>
    <submittedName>
        <fullName evidence="2">Unannotated protein</fullName>
    </submittedName>
</protein>
<sequence>MTDEAEFEPPKDRWLALAAFVGTVICLAMACFEFSRAMDGNPRSWAYAIEWPLFGAFVTYMWRRLSRERLSHEADDDEKAGGP</sequence>
<feature type="transmembrane region" description="Helical" evidence="1">
    <location>
        <begin position="14"/>
        <end position="32"/>
    </location>
</feature>
<gene>
    <name evidence="2" type="ORF">UFOPK3772_03253</name>
</gene>
<dbReference type="AlphaFoldDB" id="A0A6J7LW49"/>
<organism evidence="2">
    <name type="scientific">freshwater metagenome</name>
    <dbReference type="NCBI Taxonomy" id="449393"/>
    <lineage>
        <taxon>unclassified sequences</taxon>
        <taxon>metagenomes</taxon>
        <taxon>ecological metagenomes</taxon>
    </lineage>
</organism>
<accession>A0A6J7LW49</accession>
<keyword evidence="1" id="KW-0472">Membrane</keyword>
<evidence type="ECO:0000256" key="1">
    <source>
        <dbReference type="SAM" id="Phobius"/>
    </source>
</evidence>
<feature type="transmembrane region" description="Helical" evidence="1">
    <location>
        <begin position="44"/>
        <end position="62"/>
    </location>
</feature>
<keyword evidence="1" id="KW-1133">Transmembrane helix</keyword>
<dbReference type="EMBL" id="CAFBNE010000177">
    <property type="protein sequence ID" value="CAB4969634.1"/>
    <property type="molecule type" value="Genomic_DNA"/>
</dbReference>
<evidence type="ECO:0000313" key="2">
    <source>
        <dbReference type="EMBL" id="CAB4969634.1"/>
    </source>
</evidence>
<proteinExistence type="predicted"/>
<keyword evidence="1" id="KW-0812">Transmembrane</keyword>
<name>A0A6J7LW49_9ZZZZ</name>